<evidence type="ECO:0000313" key="2">
    <source>
        <dbReference type="Proteomes" id="UP000262440"/>
    </source>
</evidence>
<sequence>MGDVLSQMPTIQIVAFFLSYVGGVLMNYVVKTKREGLNWKEYWTLNPISSVAAVFVSTGMFIGLLMNGQTDHLTYFSLAFTVENLVNMQTTKAQEQDKDKAE</sequence>
<organism evidence="1 2">
    <name type="scientific">Dickeya phage vB_DsoM_AD1</name>
    <dbReference type="NCBI Taxonomy" id="2283029"/>
    <lineage>
        <taxon>Viruses</taxon>
        <taxon>Duplodnaviria</taxon>
        <taxon>Heunggongvirae</taxon>
        <taxon>Uroviricota</taxon>
        <taxon>Caudoviricetes</taxon>
        <taxon>Alexandravirus</taxon>
        <taxon>Alexandravirus AD1</taxon>
    </lineage>
</organism>
<name>A0A384ZXZ2_9CAUD</name>
<dbReference type="EMBL" id="MH460463">
    <property type="protein sequence ID" value="AXG67118.1"/>
    <property type="molecule type" value="Genomic_DNA"/>
</dbReference>
<accession>A0A384ZXZ2</accession>
<evidence type="ECO:0000313" key="1">
    <source>
        <dbReference type="EMBL" id="AXG67118.1"/>
    </source>
</evidence>
<reference evidence="1 2" key="1">
    <citation type="journal article" date="2018" name="Front. Microbiol.">
        <title>Jumbo Bacteriophages Are Represented Within an Increasing Diversity of Environmental Viruses Infecting the Emerging Phytopathogen, Dickeya solani.</title>
        <authorList>
            <person name="Day A.W."/>
            <person name="Ahn J."/>
            <person name="Salmond G.P.C."/>
        </authorList>
    </citation>
    <scope>NUCLEOTIDE SEQUENCE [LARGE SCALE GENOMIC DNA]</scope>
</reference>
<proteinExistence type="predicted"/>
<keyword evidence="2" id="KW-1185">Reference proteome</keyword>
<protein>
    <submittedName>
        <fullName evidence="1">Putative membrane protein</fullName>
    </submittedName>
</protein>
<gene>
    <name evidence="1" type="ORF">AD1_074</name>
</gene>
<dbReference type="Proteomes" id="UP000262440">
    <property type="component" value="Segment"/>
</dbReference>